<dbReference type="SUPFAM" id="SSF52540">
    <property type="entry name" value="P-loop containing nucleoside triphosphate hydrolases"/>
    <property type="match status" value="2"/>
</dbReference>
<reference evidence="14" key="1">
    <citation type="journal article" date="2014" name="Int. J. Syst. Evol. Microbiol.">
        <title>Complete genome sequence of Corynebacterium casei LMG S-19264T (=DSM 44701T), isolated from a smear-ripened cheese.</title>
        <authorList>
            <consortium name="US DOE Joint Genome Institute (JGI-PGF)"/>
            <person name="Walter F."/>
            <person name="Albersmeier A."/>
            <person name="Kalinowski J."/>
            <person name="Ruckert C."/>
        </authorList>
    </citation>
    <scope>NUCLEOTIDE SEQUENCE</scope>
    <source>
        <strain evidence="14">JCM 15325</strain>
    </source>
</reference>
<organism evidence="14 15">
    <name type="scientific">Sporolactobacillus putidus</name>
    <dbReference type="NCBI Taxonomy" id="492735"/>
    <lineage>
        <taxon>Bacteria</taxon>
        <taxon>Bacillati</taxon>
        <taxon>Bacillota</taxon>
        <taxon>Bacilli</taxon>
        <taxon>Bacillales</taxon>
        <taxon>Sporolactobacillaceae</taxon>
        <taxon>Sporolactobacillus</taxon>
    </lineage>
</organism>
<dbReference type="GO" id="GO:0052381">
    <property type="term" value="F:tRNA dimethylallyltransferase activity"/>
    <property type="evidence" value="ECO:0007669"/>
    <property type="project" value="UniProtKB-UniRule"/>
</dbReference>
<evidence type="ECO:0000256" key="1">
    <source>
        <dbReference type="ARBA" id="ARBA00001946"/>
    </source>
</evidence>
<evidence type="ECO:0000256" key="12">
    <source>
        <dbReference type="RuleBase" id="RU003784"/>
    </source>
</evidence>
<dbReference type="HAMAP" id="MF_00185">
    <property type="entry name" value="IPP_trans"/>
    <property type="match status" value="1"/>
</dbReference>
<dbReference type="AlphaFoldDB" id="A0A917S979"/>
<evidence type="ECO:0000256" key="7">
    <source>
        <dbReference type="ARBA" id="ARBA00022840"/>
    </source>
</evidence>
<keyword evidence="7 10" id="KW-0067">ATP-binding</keyword>
<dbReference type="PANTHER" id="PTHR11088">
    <property type="entry name" value="TRNA DIMETHYLALLYLTRANSFERASE"/>
    <property type="match status" value="1"/>
</dbReference>
<dbReference type="Pfam" id="PF01715">
    <property type="entry name" value="IPPT"/>
    <property type="match status" value="1"/>
</dbReference>
<dbReference type="Gene3D" id="3.40.50.300">
    <property type="entry name" value="P-loop containing nucleotide triphosphate hydrolases"/>
    <property type="match status" value="1"/>
</dbReference>
<dbReference type="GO" id="GO:0005524">
    <property type="term" value="F:ATP binding"/>
    <property type="evidence" value="ECO:0007669"/>
    <property type="project" value="UniProtKB-UniRule"/>
</dbReference>
<sequence>MRDKLIAIVGPTGVGKTKLSIIAAKHFGGEVINGDASQVYRGLDIGTAKITPHEAEGVPHHLIDIRDPEEEYTVADFQRDARLAVREISSRGKLPILVGGTGFYVKAALFDYRFSSIGANQAYRREMEAFVEQEGGEALHERLKAVDPDSAVRIHPHNVVRVMRALEVYRETGRPFSGQQLAVPGAPIFDAVLVGLTMERSLLYERINQRVDQMMTDGLLDEVQSLYKRGLRESKALQAIGYKEFFPYFEGSISLDQAIDRLKQNSRRYAKRQFTWFRRQMNIHWFEVDDSISGFSKVAGDVLTFAEKNLKR</sequence>
<dbReference type="EC" id="2.5.1.75" evidence="10"/>
<dbReference type="NCBIfam" id="TIGR00174">
    <property type="entry name" value="miaA"/>
    <property type="match status" value="1"/>
</dbReference>
<comment type="similarity">
    <text evidence="3 10 13">Belongs to the IPP transferase family.</text>
</comment>
<evidence type="ECO:0000313" key="15">
    <source>
        <dbReference type="Proteomes" id="UP000654670"/>
    </source>
</evidence>
<dbReference type="PANTHER" id="PTHR11088:SF60">
    <property type="entry name" value="TRNA DIMETHYLALLYLTRANSFERASE"/>
    <property type="match status" value="1"/>
</dbReference>
<evidence type="ECO:0000256" key="3">
    <source>
        <dbReference type="ARBA" id="ARBA00005842"/>
    </source>
</evidence>
<dbReference type="Gene3D" id="1.10.20.140">
    <property type="match status" value="1"/>
</dbReference>
<keyword evidence="5 10" id="KW-0819">tRNA processing</keyword>
<feature type="site" description="Interaction with substrate tRNA" evidence="10">
    <location>
        <position position="124"/>
    </location>
</feature>
<dbReference type="RefSeq" id="WP_188805129.1">
    <property type="nucleotide sequence ID" value="NZ_BMOK01000022.1"/>
</dbReference>
<evidence type="ECO:0000256" key="5">
    <source>
        <dbReference type="ARBA" id="ARBA00022694"/>
    </source>
</evidence>
<comment type="caution">
    <text evidence="14">The sequence shown here is derived from an EMBL/GenBank/DDBJ whole genome shotgun (WGS) entry which is preliminary data.</text>
</comment>
<protein>
    <recommendedName>
        <fullName evidence="10">tRNA dimethylallyltransferase</fullName>
        <ecNumber evidence="10">2.5.1.75</ecNumber>
    </recommendedName>
    <alternativeName>
        <fullName evidence="10">Dimethylallyl diphosphate:tRNA dimethylallyltransferase</fullName>
        <shortName evidence="10">DMAPP:tRNA dimethylallyltransferase</shortName>
        <shortName evidence="10">DMATase</shortName>
    </alternativeName>
    <alternativeName>
        <fullName evidence="10">Isopentenyl-diphosphate:tRNA isopentenyltransferase</fullName>
        <shortName evidence="10">IPP transferase</shortName>
        <shortName evidence="10">IPPT</shortName>
        <shortName evidence="10">IPTase</shortName>
    </alternativeName>
</protein>
<dbReference type="InterPro" id="IPR027417">
    <property type="entry name" value="P-loop_NTPase"/>
</dbReference>
<comment type="catalytic activity">
    <reaction evidence="9 10 11">
        <text>adenosine(37) in tRNA + dimethylallyl diphosphate = N(6)-dimethylallyladenosine(37) in tRNA + diphosphate</text>
        <dbReference type="Rhea" id="RHEA:26482"/>
        <dbReference type="Rhea" id="RHEA-COMP:10162"/>
        <dbReference type="Rhea" id="RHEA-COMP:10375"/>
        <dbReference type="ChEBI" id="CHEBI:33019"/>
        <dbReference type="ChEBI" id="CHEBI:57623"/>
        <dbReference type="ChEBI" id="CHEBI:74411"/>
        <dbReference type="ChEBI" id="CHEBI:74415"/>
        <dbReference type="EC" id="2.5.1.75"/>
    </reaction>
</comment>
<comment type="caution">
    <text evidence="10">Lacks conserved residue(s) required for the propagation of feature annotation.</text>
</comment>
<dbReference type="InterPro" id="IPR039657">
    <property type="entry name" value="Dimethylallyltransferase"/>
</dbReference>
<evidence type="ECO:0000256" key="6">
    <source>
        <dbReference type="ARBA" id="ARBA00022741"/>
    </source>
</evidence>
<evidence type="ECO:0000256" key="4">
    <source>
        <dbReference type="ARBA" id="ARBA00022679"/>
    </source>
</evidence>
<evidence type="ECO:0000256" key="10">
    <source>
        <dbReference type="HAMAP-Rule" id="MF_00185"/>
    </source>
</evidence>
<keyword evidence="8 10" id="KW-0460">Magnesium</keyword>
<keyword evidence="6 10" id="KW-0547">Nucleotide-binding</keyword>
<evidence type="ECO:0000256" key="11">
    <source>
        <dbReference type="RuleBase" id="RU003783"/>
    </source>
</evidence>
<accession>A0A917S979</accession>
<comment type="function">
    <text evidence="2 10 12">Catalyzes the transfer of a dimethylallyl group onto the adenine at position 37 in tRNAs that read codons beginning with uridine, leading to the formation of N6-(dimethylallyl)adenosine (i(6)A).</text>
</comment>
<feature type="site" description="Interaction with substrate tRNA" evidence="10">
    <location>
        <position position="101"/>
    </location>
</feature>
<dbReference type="GO" id="GO:0006400">
    <property type="term" value="P:tRNA modification"/>
    <property type="evidence" value="ECO:0007669"/>
    <property type="project" value="TreeGrafter"/>
</dbReference>
<evidence type="ECO:0000256" key="9">
    <source>
        <dbReference type="ARBA" id="ARBA00049563"/>
    </source>
</evidence>
<comment type="cofactor">
    <cofactor evidence="1 10">
        <name>Mg(2+)</name>
        <dbReference type="ChEBI" id="CHEBI:18420"/>
    </cofactor>
</comment>
<evidence type="ECO:0000256" key="2">
    <source>
        <dbReference type="ARBA" id="ARBA00003213"/>
    </source>
</evidence>
<comment type="subunit">
    <text evidence="10">Monomer.</text>
</comment>
<keyword evidence="4 10" id="KW-0808">Transferase</keyword>
<feature type="binding site" evidence="10">
    <location>
        <begin position="10"/>
        <end position="17"/>
    </location>
    <ligand>
        <name>ATP</name>
        <dbReference type="ChEBI" id="CHEBI:30616"/>
    </ligand>
</feature>
<reference evidence="14" key="2">
    <citation type="submission" date="2020-09" db="EMBL/GenBank/DDBJ databases">
        <authorList>
            <person name="Sun Q."/>
            <person name="Ohkuma M."/>
        </authorList>
    </citation>
    <scope>NUCLEOTIDE SEQUENCE</scope>
    <source>
        <strain evidence="14">JCM 15325</strain>
    </source>
</reference>
<keyword evidence="15" id="KW-1185">Reference proteome</keyword>
<proteinExistence type="inferred from homology"/>
<dbReference type="EMBL" id="BMOK01000022">
    <property type="protein sequence ID" value="GGL65263.1"/>
    <property type="molecule type" value="Genomic_DNA"/>
</dbReference>
<dbReference type="InterPro" id="IPR018022">
    <property type="entry name" value="IPT"/>
</dbReference>
<name>A0A917S979_9BACL</name>
<evidence type="ECO:0000313" key="14">
    <source>
        <dbReference type="EMBL" id="GGL65263.1"/>
    </source>
</evidence>
<evidence type="ECO:0000256" key="8">
    <source>
        <dbReference type="ARBA" id="ARBA00022842"/>
    </source>
</evidence>
<evidence type="ECO:0000256" key="13">
    <source>
        <dbReference type="RuleBase" id="RU003785"/>
    </source>
</evidence>
<dbReference type="Proteomes" id="UP000654670">
    <property type="component" value="Unassembled WGS sequence"/>
</dbReference>
<feature type="binding site" evidence="10">
    <location>
        <begin position="12"/>
        <end position="17"/>
    </location>
    <ligand>
        <name>substrate</name>
    </ligand>
</feature>
<gene>
    <name evidence="10 14" type="primary">miaA</name>
    <name evidence="14" type="ORF">GCM10007968_31600</name>
</gene>